<dbReference type="Proteomes" id="UP000294200">
    <property type="component" value="Unassembled WGS sequence"/>
</dbReference>
<organism evidence="1 2">
    <name type="scientific">Paraburkholderia steynii</name>
    <dbReference type="NCBI Taxonomy" id="1245441"/>
    <lineage>
        <taxon>Bacteria</taxon>
        <taxon>Pseudomonadati</taxon>
        <taxon>Pseudomonadota</taxon>
        <taxon>Betaproteobacteria</taxon>
        <taxon>Burkholderiales</taxon>
        <taxon>Burkholderiaceae</taxon>
        <taxon>Paraburkholderia</taxon>
    </lineage>
</organism>
<accession>A0A4R0XFP8</accession>
<keyword evidence="2" id="KW-1185">Reference proteome</keyword>
<comment type="caution">
    <text evidence="1">The sequence shown here is derived from an EMBL/GenBank/DDBJ whole genome shotgun (WGS) entry which is preliminary data.</text>
</comment>
<evidence type="ECO:0000313" key="2">
    <source>
        <dbReference type="Proteomes" id="UP000294200"/>
    </source>
</evidence>
<dbReference type="AlphaFoldDB" id="A0A4R0XFP8"/>
<protein>
    <submittedName>
        <fullName evidence="1">Uncharacterized protein</fullName>
    </submittedName>
</protein>
<sequence length="132" mass="15342">MTQEQSDEVEHLLRTWFEWQCRQSIAMHAKMYYRPADSMGRQSITNRTCEEDDEVAYQWADDQQSEQVQLCVDELTIDQRAAISTSMRNKASDASVWRSVRVGDQHAVYQSAKSDLIPMLAARHLIRMEMAV</sequence>
<dbReference type="EMBL" id="MWML01000013">
    <property type="protein sequence ID" value="TCG09343.1"/>
    <property type="molecule type" value="Genomic_DNA"/>
</dbReference>
<reference evidence="1 2" key="1">
    <citation type="submission" date="2017-02" db="EMBL/GenBank/DDBJ databases">
        <title>Paraburkholderia sophoroidis sp. nov. and Paraburkholderia steynii sp. nov. rhizobial symbionts of the fynbos legume Hypocalyptus sophoroides.</title>
        <authorList>
            <person name="Steenkamp E.T."/>
            <person name="Beukes C.W."/>
            <person name="Van Zyl E."/>
            <person name="Avontuur J."/>
            <person name="Chan W.Y."/>
            <person name="Hassen A."/>
            <person name="Palmer M."/>
            <person name="Mthombeni L."/>
            <person name="Phalane F."/>
            <person name="Sereme K."/>
            <person name="Venter S.N."/>
        </authorList>
    </citation>
    <scope>NUCLEOTIDE SEQUENCE [LARGE SCALE GENOMIC DNA]</scope>
    <source>
        <strain evidence="1 2">HC1.1ba</strain>
    </source>
</reference>
<proteinExistence type="predicted"/>
<evidence type="ECO:0000313" key="1">
    <source>
        <dbReference type="EMBL" id="TCG09343.1"/>
    </source>
</evidence>
<name>A0A4R0XFP8_9BURK</name>
<gene>
    <name evidence="1" type="ORF">BZM27_05950</name>
</gene>